<dbReference type="AlphaFoldDB" id="A0A239GWR0"/>
<dbReference type="Pfam" id="PF01451">
    <property type="entry name" value="LMWPc"/>
    <property type="match status" value="1"/>
</dbReference>
<evidence type="ECO:0000256" key="4">
    <source>
        <dbReference type="PIRSR" id="PIRSR617867-1"/>
    </source>
</evidence>
<accession>A0A239GWR0</accession>
<comment type="similarity">
    <text evidence="1">Belongs to the low molecular weight phosphotyrosine protein phosphatase family.</text>
</comment>
<sequence length="213" mass="21734">MTGPGAPGDGPPFVVLAVCTGNVCRSPVAELLLRAGLGTGSGVEVTSAGLDALTGRPVDPAMARRLAARGVDPHGFTARQLDPAGVRRADLVLTATATQRRSVVALVPAAVRRTSTLLEFAAVAGLVDPAALPERPGNRLAALVGAAPRARALRTGPAADDVEDPYRRPEDAFDRAFTAIDDAVGRLLAVLRPHPAPAGAGRPVRVTTGGALR</sequence>
<evidence type="ECO:0000259" key="5">
    <source>
        <dbReference type="SMART" id="SM00226"/>
    </source>
</evidence>
<dbReference type="SUPFAM" id="SSF52788">
    <property type="entry name" value="Phosphotyrosine protein phosphatases I"/>
    <property type="match status" value="1"/>
</dbReference>
<proteinExistence type="inferred from homology"/>
<organism evidence="6 7">
    <name type="scientific">Geodermatophilus pulveris</name>
    <dbReference type="NCBI Taxonomy" id="1564159"/>
    <lineage>
        <taxon>Bacteria</taxon>
        <taxon>Bacillati</taxon>
        <taxon>Actinomycetota</taxon>
        <taxon>Actinomycetes</taxon>
        <taxon>Geodermatophilales</taxon>
        <taxon>Geodermatophilaceae</taxon>
        <taxon>Geodermatophilus</taxon>
    </lineage>
</organism>
<dbReference type="InterPro" id="IPR023485">
    <property type="entry name" value="Ptyr_pPase"/>
</dbReference>
<dbReference type="PANTHER" id="PTHR11717">
    <property type="entry name" value="LOW MOLECULAR WEIGHT PROTEIN TYROSINE PHOSPHATASE"/>
    <property type="match status" value="1"/>
</dbReference>
<dbReference type="Proteomes" id="UP000198373">
    <property type="component" value="Unassembled WGS sequence"/>
</dbReference>
<name>A0A239GWR0_9ACTN</name>
<dbReference type="InterPro" id="IPR017867">
    <property type="entry name" value="Tyr_phospatase_low_mol_wt"/>
</dbReference>
<keyword evidence="2" id="KW-0378">Hydrolase</keyword>
<dbReference type="PRINTS" id="PR00719">
    <property type="entry name" value="LMWPTPASE"/>
</dbReference>
<evidence type="ECO:0000313" key="7">
    <source>
        <dbReference type="Proteomes" id="UP000198373"/>
    </source>
</evidence>
<gene>
    <name evidence="6" type="ORF">SAMN06893096_10786</name>
</gene>
<feature type="active site" evidence="4">
    <location>
        <position position="25"/>
    </location>
</feature>
<feature type="domain" description="Phosphotyrosine protein phosphatase I" evidence="5">
    <location>
        <begin position="13"/>
        <end position="190"/>
    </location>
</feature>
<evidence type="ECO:0000256" key="2">
    <source>
        <dbReference type="ARBA" id="ARBA00022801"/>
    </source>
</evidence>
<dbReference type="InterPro" id="IPR050438">
    <property type="entry name" value="LMW_PTPase"/>
</dbReference>
<dbReference type="SMART" id="SM00226">
    <property type="entry name" value="LMWPc"/>
    <property type="match status" value="1"/>
</dbReference>
<dbReference type="GO" id="GO:0004725">
    <property type="term" value="F:protein tyrosine phosphatase activity"/>
    <property type="evidence" value="ECO:0007669"/>
    <property type="project" value="InterPro"/>
</dbReference>
<dbReference type="PANTHER" id="PTHR11717:SF31">
    <property type="entry name" value="LOW MOLECULAR WEIGHT PROTEIN-TYROSINE-PHOSPHATASE ETP-RELATED"/>
    <property type="match status" value="1"/>
</dbReference>
<evidence type="ECO:0000256" key="3">
    <source>
        <dbReference type="ARBA" id="ARBA00022912"/>
    </source>
</evidence>
<reference evidence="7" key="1">
    <citation type="submission" date="2017-06" db="EMBL/GenBank/DDBJ databases">
        <authorList>
            <person name="Varghese N."/>
            <person name="Submissions S."/>
        </authorList>
    </citation>
    <scope>NUCLEOTIDE SEQUENCE [LARGE SCALE GENOMIC DNA]</scope>
    <source>
        <strain evidence="7">DSM 46839</strain>
    </source>
</reference>
<dbReference type="EMBL" id="FZOO01000007">
    <property type="protein sequence ID" value="SNS73305.1"/>
    <property type="molecule type" value="Genomic_DNA"/>
</dbReference>
<dbReference type="InterPro" id="IPR036196">
    <property type="entry name" value="Ptyr_pPase_sf"/>
</dbReference>
<keyword evidence="3" id="KW-0904">Protein phosphatase</keyword>
<dbReference type="Gene3D" id="3.40.50.2300">
    <property type="match status" value="1"/>
</dbReference>
<protein>
    <submittedName>
        <fullName evidence="6">Protein-tyrosine phosphatase</fullName>
    </submittedName>
</protein>
<evidence type="ECO:0000256" key="1">
    <source>
        <dbReference type="ARBA" id="ARBA00011063"/>
    </source>
</evidence>
<dbReference type="OrthoDB" id="9784339at2"/>
<dbReference type="RefSeq" id="WP_143425104.1">
    <property type="nucleotide sequence ID" value="NZ_FZOO01000007.1"/>
</dbReference>
<evidence type="ECO:0000313" key="6">
    <source>
        <dbReference type="EMBL" id="SNS73305.1"/>
    </source>
</evidence>
<feature type="active site" evidence="4">
    <location>
        <position position="19"/>
    </location>
</feature>
<keyword evidence="7" id="KW-1185">Reference proteome</keyword>